<evidence type="ECO:0000313" key="3">
    <source>
        <dbReference type="Proteomes" id="UP000055024"/>
    </source>
</evidence>
<accession>A0A0V1H4J5</accession>
<name>A0A0V1H4J5_9BILA</name>
<comment type="caution">
    <text evidence="2">The sequence shown here is derived from an EMBL/GenBank/DDBJ whole genome shotgun (WGS) entry which is preliminary data.</text>
</comment>
<organism evidence="2 3">
    <name type="scientific">Trichinella zimbabwensis</name>
    <dbReference type="NCBI Taxonomy" id="268475"/>
    <lineage>
        <taxon>Eukaryota</taxon>
        <taxon>Metazoa</taxon>
        <taxon>Ecdysozoa</taxon>
        <taxon>Nematoda</taxon>
        <taxon>Enoplea</taxon>
        <taxon>Dorylaimia</taxon>
        <taxon>Trichinellida</taxon>
        <taxon>Trichinellidae</taxon>
        <taxon>Trichinella</taxon>
    </lineage>
</organism>
<proteinExistence type="predicted"/>
<protein>
    <submittedName>
        <fullName evidence="2">Uncharacterized protein</fullName>
    </submittedName>
</protein>
<dbReference type="AlphaFoldDB" id="A0A0V1H4J5"/>
<evidence type="ECO:0000256" key="1">
    <source>
        <dbReference type="SAM" id="SignalP"/>
    </source>
</evidence>
<keyword evidence="1" id="KW-0732">Signal</keyword>
<feature type="signal peptide" evidence="1">
    <location>
        <begin position="1"/>
        <end position="32"/>
    </location>
</feature>
<evidence type="ECO:0000313" key="2">
    <source>
        <dbReference type="EMBL" id="KRZ05452.1"/>
    </source>
</evidence>
<feature type="chain" id="PRO_5006878819" evidence="1">
    <location>
        <begin position="33"/>
        <end position="91"/>
    </location>
</feature>
<reference evidence="2 3" key="1">
    <citation type="submission" date="2015-01" db="EMBL/GenBank/DDBJ databases">
        <title>Evolution of Trichinella species and genotypes.</title>
        <authorList>
            <person name="Korhonen P.K."/>
            <person name="Edoardo P."/>
            <person name="Giuseppe L.R."/>
            <person name="Gasser R.B."/>
        </authorList>
    </citation>
    <scope>NUCLEOTIDE SEQUENCE [LARGE SCALE GENOMIC DNA]</scope>
    <source>
        <strain evidence="2">ISS1029</strain>
    </source>
</reference>
<dbReference type="Proteomes" id="UP000055024">
    <property type="component" value="Unassembled WGS sequence"/>
</dbReference>
<gene>
    <name evidence="2" type="ORF">T11_7011</name>
</gene>
<dbReference type="EMBL" id="JYDP01000139">
    <property type="protein sequence ID" value="KRZ05452.1"/>
    <property type="molecule type" value="Genomic_DNA"/>
</dbReference>
<sequence>MPSAAIIILLKEVAKTSACLSFLCALVRIALSQKTSSVNSSAGQIYDGCINFVETKDYFSQRLTQTRVTDYTINGRKRKANMLYNPEIIRY</sequence>
<keyword evidence="3" id="KW-1185">Reference proteome</keyword>